<feature type="domain" description="Opine dehydrogenase" evidence="1">
    <location>
        <begin position="1"/>
        <end position="96"/>
    </location>
</feature>
<name>A0A401LA86_9FIRM</name>
<gene>
    <name evidence="2" type="ORF">KGMB03357_01580</name>
</gene>
<sequence>MDKMDEERVAIANAFGIEVRSFVDEFKGMYPTEGKTAYEVITNCDAYGDIGGQKSMNTRYFQEDIPYALEAFRAMAQVAGIKTPIIDSVVCLARAVVDDIAEGRNAKNLGIAGMSKQEFLKLCLG</sequence>
<comment type="caution">
    <text evidence="2">The sequence shown here is derived from an EMBL/GenBank/DDBJ whole genome shotgun (WGS) entry which is preliminary data.</text>
</comment>
<dbReference type="InterPro" id="IPR008927">
    <property type="entry name" value="6-PGluconate_DH-like_C_sf"/>
</dbReference>
<dbReference type="Gene3D" id="1.10.1040.10">
    <property type="entry name" value="N-(1-d-carboxylethyl)-l-norvaline Dehydrogenase, domain 2"/>
    <property type="match status" value="1"/>
</dbReference>
<dbReference type="GO" id="GO:0016491">
    <property type="term" value="F:oxidoreductase activity"/>
    <property type="evidence" value="ECO:0007669"/>
    <property type="project" value="InterPro"/>
</dbReference>
<dbReference type="SUPFAM" id="SSF48179">
    <property type="entry name" value="6-phosphogluconate dehydrogenase C-terminal domain-like"/>
    <property type="match status" value="1"/>
</dbReference>
<dbReference type="InterPro" id="IPR003421">
    <property type="entry name" value="Opine_DH"/>
</dbReference>
<reference evidence="2 3" key="1">
    <citation type="submission" date="2018-10" db="EMBL/GenBank/DDBJ databases">
        <title>Draft Genome Sequence of Anaerotignum sp. KCTC 15736.</title>
        <authorList>
            <person name="Choi S.H."/>
            <person name="Kim J.S."/>
            <person name="Kang S.W."/>
            <person name="Lee J.S."/>
            <person name="Park S.H."/>
        </authorList>
    </citation>
    <scope>NUCLEOTIDE SEQUENCE [LARGE SCALE GENOMIC DNA]</scope>
    <source>
        <strain evidence="2 3">KCTC 15736</strain>
    </source>
</reference>
<dbReference type="AlphaFoldDB" id="A0A401LA86"/>
<proteinExistence type="predicted"/>
<evidence type="ECO:0000313" key="2">
    <source>
        <dbReference type="EMBL" id="GCB28497.1"/>
    </source>
</evidence>
<dbReference type="InterPro" id="IPR013328">
    <property type="entry name" value="6PGD_dom2"/>
</dbReference>
<dbReference type="Proteomes" id="UP000287361">
    <property type="component" value="Unassembled WGS sequence"/>
</dbReference>
<evidence type="ECO:0000313" key="3">
    <source>
        <dbReference type="Proteomes" id="UP000287361"/>
    </source>
</evidence>
<protein>
    <recommendedName>
        <fullName evidence="1">Opine dehydrogenase domain-containing protein</fullName>
    </recommendedName>
</protein>
<accession>A0A401LA86</accession>
<evidence type="ECO:0000259" key="1">
    <source>
        <dbReference type="Pfam" id="PF02317"/>
    </source>
</evidence>
<keyword evidence="3" id="KW-1185">Reference proteome</keyword>
<dbReference type="EMBL" id="BHVZ01000001">
    <property type="protein sequence ID" value="GCB28497.1"/>
    <property type="molecule type" value="Genomic_DNA"/>
</dbReference>
<organism evidence="2 3">
    <name type="scientific">Anaerotignum faecicola</name>
    <dbReference type="NCBI Taxonomy" id="2358141"/>
    <lineage>
        <taxon>Bacteria</taxon>
        <taxon>Bacillati</taxon>
        <taxon>Bacillota</taxon>
        <taxon>Clostridia</taxon>
        <taxon>Lachnospirales</taxon>
        <taxon>Anaerotignaceae</taxon>
        <taxon>Anaerotignum</taxon>
    </lineage>
</organism>
<dbReference type="Pfam" id="PF02317">
    <property type="entry name" value="Octopine_DH"/>
    <property type="match status" value="1"/>
</dbReference>